<evidence type="ECO:0000256" key="2">
    <source>
        <dbReference type="ARBA" id="ARBA00005336"/>
    </source>
</evidence>
<evidence type="ECO:0000313" key="9">
    <source>
        <dbReference type="EMBL" id="ANY74170.1"/>
    </source>
</evidence>
<dbReference type="InterPro" id="IPR026891">
    <property type="entry name" value="Fn3-like"/>
</dbReference>
<organism evidence="9">
    <name type="scientific">Paenibacillus ihbetae</name>
    <dbReference type="NCBI Taxonomy" id="1870820"/>
    <lineage>
        <taxon>Bacteria</taxon>
        <taxon>Bacillati</taxon>
        <taxon>Bacillota</taxon>
        <taxon>Bacilli</taxon>
        <taxon>Bacillales</taxon>
        <taxon>Paenibacillaceae</taxon>
        <taxon>Paenibacillus</taxon>
    </lineage>
</organism>
<dbReference type="EMBL" id="CP016809">
    <property type="protein sequence ID" value="ANY74170.1"/>
    <property type="molecule type" value="Genomic_DNA"/>
</dbReference>
<dbReference type="Gene3D" id="3.20.20.300">
    <property type="entry name" value="Glycoside hydrolase, family 3, N-terminal domain"/>
    <property type="match status" value="1"/>
</dbReference>
<evidence type="ECO:0000256" key="4">
    <source>
        <dbReference type="ARBA" id="ARBA00022729"/>
    </source>
</evidence>
<dbReference type="Pfam" id="PF01915">
    <property type="entry name" value="Glyco_hydro_3_C"/>
    <property type="match status" value="1"/>
</dbReference>
<evidence type="ECO:0000259" key="8">
    <source>
        <dbReference type="SMART" id="SM01217"/>
    </source>
</evidence>
<feature type="domain" description="Fibronectin type III-like" evidence="8">
    <location>
        <begin position="652"/>
        <end position="721"/>
    </location>
</feature>
<evidence type="ECO:0000256" key="1">
    <source>
        <dbReference type="ARBA" id="ARBA00000448"/>
    </source>
</evidence>
<dbReference type="InterPro" id="IPR001764">
    <property type="entry name" value="Glyco_hydro_3_N"/>
</dbReference>
<keyword evidence="6 7" id="KW-0326">Glycosidase</keyword>
<proteinExistence type="inferred from homology"/>
<dbReference type="PANTHER" id="PTHR30620">
    <property type="entry name" value="PERIPLASMIC BETA-GLUCOSIDASE-RELATED"/>
    <property type="match status" value="1"/>
</dbReference>
<dbReference type="InterPro" id="IPR019800">
    <property type="entry name" value="Glyco_hydro_3_AS"/>
</dbReference>
<dbReference type="KEGG" id="pib:BBD41_17155"/>
<reference evidence="9" key="1">
    <citation type="submission" date="2016-08" db="EMBL/GenBank/DDBJ databases">
        <title>Complete Genome Seqeunce of Paenibacillus sp. nov. IHBB 9852 from high altitute lake of Indian trans-Himalayas.</title>
        <authorList>
            <person name="Kiran S."/>
            <person name="Swarnkar M.K."/>
            <person name="Rana A."/>
            <person name="Tewari R."/>
            <person name="Gulati A."/>
        </authorList>
    </citation>
    <scope>NUCLEOTIDE SEQUENCE [LARGE SCALE GENOMIC DNA]</scope>
    <source>
        <strain evidence="9">IHBB 9852</strain>
    </source>
</reference>
<dbReference type="PRINTS" id="PR00133">
    <property type="entry name" value="GLHYDRLASE3"/>
</dbReference>
<evidence type="ECO:0000256" key="3">
    <source>
        <dbReference type="ARBA" id="ARBA00012744"/>
    </source>
</evidence>
<dbReference type="SUPFAM" id="SSF52279">
    <property type="entry name" value="Beta-D-glucan exohydrolase, C-terminal domain"/>
    <property type="match status" value="1"/>
</dbReference>
<evidence type="ECO:0000256" key="6">
    <source>
        <dbReference type="ARBA" id="ARBA00023295"/>
    </source>
</evidence>
<dbReference type="GO" id="GO:0008422">
    <property type="term" value="F:beta-glucosidase activity"/>
    <property type="evidence" value="ECO:0007669"/>
    <property type="project" value="UniProtKB-EC"/>
</dbReference>
<dbReference type="InterPro" id="IPR002772">
    <property type="entry name" value="Glyco_hydro_3_C"/>
</dbReference>
<protein>
    <recommendedName>
        <fullName evidence="3">beta-glucosidase</fullName>
        <ecNumber evidence="3">3.2.1.21</ecNumber>
    </recommendedName>
</protein>
<dbReference type="SMART" id="SM01217">
    <property type="entry name" value="Fn3_like"/>
    <property type="match status" value="1"/>
</dbReference>
<evidence type="ECO:0000256" key="5">
    <source>
        <dbReference type="ARBA" id="ARBA00022801"/>
    </source>
</evidence>
<dbReference type="Gene3D" id="3.40.50.1700">
    <property type="entry name" value="Glycoside hydrolase family 3 C-terminal domain"/>
    <property type="match status" value="1"/>
</dbReference>
<comment type="catalytic activity">
    <reaction evidence="1">
        <text>Hydrolysis of terminal, non-reducing beta-D-glucosyl residues with release of beta-D-glucose.</text>
        <dbReference type="EC" id="3.2.1.21"/>
    </reaction>
</comment>
<dbReference type="RefSeq" id="WP_099478341.1">
    <property type="nucleotide sequence ID" value="NZ_CP016809.1"/>
</dbReference>
<dbReference type="EC" id="3.2.1.21" evidence="3"/>
<keyword evidence="5 7" id="KW-0378">Hydrolase</keyword>
<dbReference type="PANTHER" id="PTHR30620:SF16">
    <property type="entry name" value="LYSOSOMAL BETA GLUCOSIDASE"/>
    <property type="match status" value="1"/>
</dbReference>
<dbReference type="Pfam" id="PF00933">
    <property type="entry name" value="Glyco_hydro_3"/>
    <property type="match status" value="1"/>
</dbReference>
<dbReference type="SUPFAM" id="SSF51445">
    <property type="entry name" value="(Trans)glycosidases"/>
    <property type="match status" value="1"/>
</dbReference>
<dbReference type="InterPro" id="IPR017853">
    <property type="entry name" value="GH"/>
</dbReference>
<dbReference type="Gene3D" id="2.60.40.10">
    <property type="entry name" value="Immunoglobulins"/>
    <property type="match status" value="1"/>
</dbReference>
<dbReference type="FunFam" id="3.20.20.300:FF:000005">
    <property type="entry name" value="Periplasmic beta-glucosidase"/>
    <property type="match status" value="1"/>
</dbReference>
<dbReference type="InterPro" id="IPR013783">
    <property type="entry name" value="Ig-like_fold"/>
</dbReference>
<dbReference type="PROSITE" id="PS00775">
    <property type="entry name" value="GLYCOSYL_HYDROL_F3"/>
    <property type="match status" value="1"/>
</dbReference>
<dbReference type="InterPro" id="IPR051915">
    <property type="entry name" value="Cellulose_Degrad_GH3"/>
</dbReference>
<dbReference type="InterPro" id="IPR036962">
    <property type="entry name" value="Glyco_hydro_3_N_sf"/>
</dbReference>
<sequence>MKLTDSPVQTKVEELLSEMTLAEKIGQMFQTDPGTVLRSYHSKIEVSTPVTGPVSERTLSKELISNLGSILSATDAQTAYEVQKVFLEHNRLKIPLLFMFDIIHGFRTVFPIPLGLASSWEPKLAEETSRVAAAEGAASGINVTFAPMADLVRDPRWGRVMESPGEDPYLNGQMAAAMVRGFQGDDLKALDTIAACVKHFAAYGAAEGGRDYNTVDMSEAALRNYYLPAYKAGIDAGAELIMTSFNVYDGVPATTNSFLLRNVLREEWGFEGVVISDYTSLWETIFHMSSKDGEDAAKQGLEAGLDIEMISTEYISHLEQLVERGEVDVALIDEAVRRILTLKFKLGLFDDPYRYINIEREKEAHLKHEYRQLAREAAQKSMVLLKNDGILPLKKDVKSVAVIGPFADSGRILGGWSGLGKPEEAVTVKQGLINKLGNDVKITAAAGCDYSSNDVSGFQAALEAAASSEIVILAMGEEDHMSGEAGSRAYLTLPGVQPKLVEEVLKLGKPTVLVLFNGRPLELKWYHEHVPAILEAWFPGTEGGNGIADLLFGDANPSAKLTMSFPYTVGQVPVYYNCLNTGRPKGHEDNDFRFLSKYLDIPNAPFYPFGYGLSYTEYTYSDAALIGDTLTPGGSVKAMVTVQNTGNYAGEEIVQMYVRDLWGSTSRPLLELKGFHKIHLAPGEKATVEFVIEPEMLSYFTAKKQYEVEEGDFKVFVGKNARDLIECGTFTYTL</sequence>
<dbReference type="FunFam" id="3.40.50.1700:FF:000009">
    <property type="entry name" value="Periplasmic beta-glucosidase"/>
    <property type="match status" value="1"/>
</dbReference>
<dbReference type="InterPro" id="IPR036881">
    <property type="entry name" value="Glyco_hydro_3_C_sf"/>
</dbReference>
<accession>A0A1B2E2F0</accession>
<evidence type="ECO:0000256" key="7">
    <source>
        <dbReference type="RuleBase" id="RU361161"/>
    </source>
</evidence>
<dbReference type="Pfam" id="PF14310">
    <property type="entry name" value="Fn3-like"/>
    <property type="match status" value="1"/>
</dbReference>
<name>A0A1B2E2F0_9BACL</name>
<gene>
    <name evidence="9" type="ORF">BBD41_17155</name>
</gene>
<comment type="similarity">
    <text evidence="2 7">Belongs to the glycosyl hydrolase 3 family.</text>
</comment>
<dbReference type="FunFam" id="2.60.40.10:FF:000495">
    <property type="entry name" value="Periplasmic beta-glucosidase"/>
    <property type="match status" value="1"/>
</dbReference>
<dbReference type="GO" id="GO:0009251">
    <property type="term" value="P:glucan catabolic process"/>
    <property type="evidence" value="ECO:0007669"/>
    <property type="project" value="TreeGrafter"/>
</dbReference>
<keyword evidence="4" id="KW-0732">Signal</keyword>
<dbReference type="AlphaFoldDB" id="A0A1B2E2F0"/>